<dbReference type="InterPro" id="IPR001789">
    <property type="entry name" value="Sig_transdc_resp-reg_receiver"/>
</dbReference>
<dbReference type="SUPFAM" id="SSF52172">
    <property type="entry name" value="CheY-like"/>
    <property type="match status" value="1"/>
</dbReference>
<dbReference type="CDD" id="cd17535">
    <property type="entry name" value="REC_NarL-like"/>
    <property type="match status" value="1"/>
</dbReference>
<dbReference type="Proteomes" id="UP000824202">
    <property type="component" value="Unassembled WGS sequence"/>
</dbReference>
<organism evidence="6 7">
    <name type="scientific">Candidatus Odoribacter faecigallinarum</name>
    <dbReference type="NCBI Taxonomy" id="2838706"/>
    <lineage>
        <taxon>Bacteria</taxon>
        <taxon>Pseudomonadati</taxon>
        <taxon>Bacteroidota</taxon>
        <taxon>Bacteroidia</taxon>
        <taxon>Bacteroidales</taxon>
        <taxon>Odoribacteraceae</taxon>
        <taxon>Odoribacter</taxon>
    </lineage>
</organism>
<accession>A0A9D2ABF9</accession>
<dbReference type="InterPro" id="IPR000792">
    <property type="entry name" value="Tscrpt_reg_LuxR_C"/>
</dbReference>
<dbReference type="CDD" id="cd06170">
    <property type="entry name" value="LuxR_C_like"/>
    <property type="match status" value="1"/>
</dbReference>
<feature type="domain" description="HTH luxR-type" evidence="4">
    <location>
        <begin position="150"/>
        <end position="215"/>
    </location>
</feature>
<reference evidence="6" key="2">
    <citation type="submission" date="2021-04" db="EMBL/GenBank/DDBJ databases">
        <authorList>
            <person name="Gilroy R."/>
        </authorList>
    </citation>
    <scope>NUCLEOTIDE SEQUENCE</scope>
    <source>
        <strain evidence="6">23274</strain>
    </source>
</reference>
<dbReference type="PROSITE" id="PS50043">
    <property type="entry name" value="HTH_LUXR_2"/>
    <property type="match status" value="1"/>
</dbReference>
<dbReference type="InterPro" id="IPR011006">
    <property type="entry name" value="CheY-like_superfamily"/>
</dbReference>
<dbReference type="Gene3D" id="3.40.50.2300">
    <property type="match status" value="1"/>
</dbReference>
<dbReference type="GO" id="GO:0000160">
    <property type="term" value="P:phosphorelay signal transduction system"/>
    <property type="evidence" value="ECO:0007669"/>
    <property type="project" value="InterPro"/>
</dbReference>
<dbReference type="InterPro" id="IPR016032">
    <property type="entry name" value="Sig_transdc_resp-reg_C-effctor"/>
</dbReference>
<dbReference type="PROSITE" id="PS50110">
    <property type="entry name" value="RESPONSE_REGULATORY"/>
    <property type="match status" value="1"/>
</dbReference>
<reference evidence="6" key="1">
    <citation type="journal article" date="2021" name="PeerJ">
        <title>Extensive microbial diversity within the chicken gut microbiome revealed by metagenomics and culture.</title>
        <authorList>
            <person name="Gilroy R."/>
            <person name="Ravi A."/>
            <person name="Getino M."/>
            <person name="Pursley I."/>
            <person name="Horton D.L."/>
            <person name="Alikhan N.F."/>
            <person name="Baker D."/>
            <person name="Gharbi K."/>
            <person name="Hall N."/>
            <person name="Watson M."/>
            <person name="Adriaenssens E.M."/>
            <person name="Foster-Nyarko E."/>
            <person name="Jarju S."/>
            <person name="Secka A."/>
            <person name="Antonio M."/>
            <person name="Oren A."/>
            <person name="Chaudhuri R.R."/>
            <person name="La Ragione R."/>
            <person name="Hildebrand F."/>
            <person name="Pallen M.J."/>
        </authorList>
    </citation>
    <scope>NUCLEOTIDE SEQUENCE</scope>
    <source>
        <strain evidence="6">23274</strain>
    </source>
</reference>
<dbReference type="PANTHER" id="PTHR43214">
    <property type="entry name" value="TWO-COMPONENT RESPONSE REGULATOR"/>
    <property type="match status" value="1"/>
</dbReference>
<evidence type="ECO:0000259" key="5">
    <source>
        <dbReference type="PROSITE" id="PS50110"/>
    </source>
</evidence>
<dbReference type="InterPro" id="IPR039420">
    <property type="entry name" value="WalR-like"/>
</dbReference>
<evidence type="ECO:0000256" key="2">
    <source>
        <dbReference type="ARBA" id="ARBA00023125"/>
    </source>
</evidence>
<dbReference type="SUPFAM" id="SSF46894">
    <property type="entry name" value="C-terminal effector domain of the bipartite response regulators"/>
    <property type="match status" value="1"/>
</dbReference>
<proteinExistence type="predicted"/>
<sequence>MKDSKKLKLYIVDDHKLFREGLKLLLSTQDFVHHIYEASNGREFIENLSFVDCDVVLMDIEMPEMNGVEATEKALRMRPDLKIIVLSMYGDEQYYYKMVDAGVKGFVLKNSGIEKVIEAIRKVAAGENYFSEELLMNILNNMRDVGKSEPEAPDNEISEREMEILYHVCLGLSNQEIADKLFISKRTVDKHRANLLSKTGCRNTAALVMYAIKNKMIDI</sequence>
<dbReference type="GO" id="GO:0003677">
    <property type="term" value="F:DNA binding"/>
    <property type="evidence" value="ECO:0007669"/>
    <property type="project" value="UniProtKB-KW"/>
</dbReference>
<protein>
    <submittedName>
        <fullName evidence="6">Response regulator transcription factor</fullName>
    </submittedName>
</protein>
<evidence type="ECO:0000313" key="6">
    <source>
        <dbReference type="EMBL" id="HIX02742.1"/>
    </source>
</evidence>
<keyword evidence="1 3" id="KW-0597">Phosphoprotein</keyword>
<evidence type="ECO:0000313" key="7">
    <source>
        <dbReference type="Proteomes" id="UP000824202"/>
    </source>
</evidence>
<evidence type="ECO:0000259" key="4">
    <source>
        <dbReference type="PROSITE" id="PS50043"/>
    </source>
</evidence>
<name>A0A9D2ABF9_9BACT</name>
<comment type="caution">
    <text evidence="6">The sequence shown here is derived from an EMBL/GenBank/DDBJ whole genome shotgun (WGS) entry which is preliminary data.</text>
</comment>
<feature type="domain" description="Response regulatory" evidence="5">
    <location>
        <begin position="8"/>
        <end position="124"/>
    </location>
</feature>
<dbReference type="GO" id="GO:0006355">
    <property type="term" value="P:regulation of DNA-templated transcription"/>
    <property type="evidence" value="ECO:0007669"/>
    <property type="project" value="InterPro"/>
</dbReference>
<dbReference type="EMBL" id="DXFT01000024">
    <property type="protein sequence ID" value="HIX02742.1"/>
    <property type="molecule type" value="Genomic_DNA"/>
</dbReference>
<dbReference type="Pfam" id="PF00196">
    <property type="entry name" value="GerE"/>
    <property type="match status" value="1"/>
</dbReference>
<dbReference type="AlphaFoldDB" id="A0A9D2ABF9"/>
<gene>
    <name evidence="6" type="ORF">H9863_01315</name>
</gene>
<dbReference type="SMART" id="SM00448">
    <property type="entry name" value="REC"/>
    <property type="match status" value="1"/>
</dbReference>
<dbReference type="InterPro" id="IPR058245">
    <property type="entry name" value="NreC/VraR/RcsB-like_REC"/>
</dbReference>
<dbReference type="PRINTS" id="PR00038">
    <property type="entry name" value="HTHLUXR"/>
</dbReference>
<evidence type="ECO:0000256" key="1">
    <source>
        <dbReference type="ARBA" id="ARBA00022553"/>
    </source>
</evidence>
<keyword evidence="2" id="KW-0238">DNA-binding</keyword>
<dbReference type="SMART" id="SM00421">
    <property type="entry name" value="HTH_LUXR"/>
    <property type="match status" value="1"/>
</dbReference>
<dbReference type="PROSITE" id="PS00622">
    <property type="entry name" value="HTH_LUXR_1"/>
    <property type="match status" value="1"/>
</dbReference>
<feature type="modified residue" description="4-aspartylphosphate" evidence="3">
    <location>
        <position position="59"/>
    </location>
</feature>
<dbReference type="Pfam" id="PF00072">
    <property type="entry name" value="Response_reg"/>
    <property type="match status" value="1"/>
</dbReference>
<evidence type="ECO:0000256" key="3">
    <source>
        <dbReference type="PROSITE-ProRule" id="PRU00169"/>
    </source>
</evidence>